<evidence type="ECO:0000256" key="8">
    <source>
        <dbReference type="SAM" id="SignalP"/>
    </source>
</evidence>
<organism evidence="11 12">
    <name type="scientific">Bacillus cereus VD133</name>
    <dbReference type="NCBI Taxonomy" id="1053233"/>
    <lineage>
        <taxon>Bacteria</taxon>
        <taxon>Bacillati</taxon>
        <taxon>Bacillota</taxon>
        <taxon>Bacilli</taxon>
        <taxon>Bacillales</taxon>
        <taxon>Bacillaceae</taxon>
        <taxon>Bacillus</taxon>
        <taxon>Bacillus cereus group</taxon>
    </lineage>
</organism>
<evidence type="ECO:0000256" key="5">
    <source>
        <dbReference type="ARBA" id="ARBA00029653"/>
    </source>
</evidence>
<protein>
    <recommendedName>
        <fullName evidence="5">Crystaline entomocidal protoxin</fullName>
    </recommendedName>
</protein>
<evidence type="ECO:0000256" key="3">
    <source>
        <dbReference type="ARBA" id="ARBA00022969"/>
    </source>
</evidence>
<dbReference type="InterPro" id="IPR005639">
    <property type="entry name" value="Pest_crys_dom_I"/>
</dbReference>
<evidence type="ECO:0000256" key="1">
    <source>
        <dbReference type="ARBA" id="ARBA00007819"/>
    </source>
</evidence>
<dbReference type="SUPFAM" id="SSF56849">
    <property type="entry name" value="delta-Endotoxin (insectocide), N-terminal domain"/>
    <property type="match status" value="1"/>
</dbReference>
<dbReference type="RefSeq" id="WP_016109534.1">
    <property type="nucleotide sequence ID" value="NZ_KB976173.1"/>
</dbReference>
<evidence type="ECO:0000313" key="11">
    <source>
        <dbReference type="EMBL" id="EOO40707.1"/>
    </source>
</evidence>
<dbReference type="InterPro" id="IPR038979">
    <property type="entry name" value="Pest_crys"/>
</dbReference>
<evidence type="ECO:0000256" key="7">
    <source>
        <dbReference type="SAM" id="MobiDB-lite"/>
    </source>
</evidence>
<reference evidence="11 12" key="1">
    <citation type="submission" date="2012-12" db="EMBL/GenBank/DDBJ databases">
        <title>The Genome Sequence of Bacillus cereus VD133.</title>
        <authorList>
            <consortium name="The Broad Institute Genome Sequencing Platform"/>
            <consortium name="The Broad Institute Genome Sequencing Center for Infectious Disease"/>
            <person name="Feldgarden M."/>
            <person name="Van der Auwera G.A."/>
            <person name="Mahillon J."/>
            <person name="Duprez V."/>
            <person name="Timmery S."/>
            <person name="Mattelet C."/>
            <person name="Dierick K."/>
            <person name="Sun M."/>
            <person name="Yu Z."/>
            <person name="Zhu L."/>
            <person name="Hu X."/>
            <person name="Shank E.B."/>
            <person name="Swiecicka I."/>
            <person name="Hansen B.M."/>
            <person name="Andrup L."/>
            <person name="Walker B."/>
            <person name="Young S.K."/>
            <person name="Zeng Q."/>
            <person name="Gargeya S."/>
            <person name="Fitzgerald M."/>
            <person name="Haas B."/>
            <person name="Abouelleil A."/>
            <person name="Alvarado L."/>
            <person name="Arachchi H.M."/>
            <person name="Berlin A.M."/>
            <person name="Chapman S.B."/>
            <person name="Dewar J."/>
            <person name="Goldberg J."/>
            <person name="Griggs A."/>
            <person name="Gujja S."/>
            <person name="Hansen M."/>
            <person name="Howarth C."/>
            <person name="Imamovic A."/>
            <person name="Larimer J."/>
            <person name="McCowan C."/>
            <person name="Murphy C."/>
            <person name="Neiman D."/>
            <person name="Pearson M."/>
            <person name="Priest M."/>
            <person name="Roberts A."/>
            <person name="Saif S."/>
            <person name="Shea T."/>
            <person name="Sisk P."/>
            <person name="Sykes S."/>
            <person name="Wortman J."/>
            <person name="Nusbaum C."/>
            <person name="Birren B."/>
        </authorList>
    </citation>
    <scope>NUCLEOTIDE SEQUENCE [LARGE SCALE GENOMIC DNA]</scope>
    <source>
        <strain evidence="11 12">VD133</strain>
    </source>
</reference>
<comment type="caution">
    <text evidence="11">The sequence shown here is derived from an EMBL/GenBank/DDBJ whole genome shotgun (WGS) entry which is preliminary data.</text>
</comment>
<dbReference type="InterPro" id="IPR036716">
    <property type="entry name" value="Pest_crys_N_sf"/>
</dbReference>
<evidence type="ECO:0000256" key="6">
    <source>
        <dbReference type="SAM" id="Coils"/>
    </source>
</evidence>
<feature type="domain" description="Pesticidal crystal protein" evidence="9">
    <location>
        <begin position="532"/>
        <end position="671"/>
    </location>
</feature>
<keyword evidence="4" id="KW-0843">Virulence</keyword>
<dbReference type="GO" id="GO:0001907">
    <property type="term" value="P:symbiont-mediated killing of host cell"/>
    <property type="evidence" value="ECO:0007669"/>
    <property type="project" value="InterPro"/>
</dbReference>
<dbReference type="Proteomes" id="UP000014018">
    <property type="component" value="Unassembled WGS sequence"/>
</dbReference>
<gene>
    <name evidence="11" type="ORF">IIU_00587</name>
</gene>
<proteinExistence type="inferred from homology"/>
<dbReference type="PANTHER" id="PTHR37003:SF2">
    <property type="entry name" value="PESTICIDAL CRYSTAL PROTEIN N-TERMINAL DOMAIN-CONTAINING PROTEIN"/>
    <property type="match status" value="1"/>
</dbReference>
<dbReference type="Gene3D" id="2.10.270.10">
    <property type="entry name" value="Cholin Binding"/>
    <property type="match status" value="1"/>
</dbReference>
<sequence>MKNKKKYMKPLAVGLLASNILAFGSQTVAFAATDKASTKEQAQKEEIAKNVKRSAVSFAATNGTEELSALQKVLRDVLKADNGAFTEATMHKTKEKAESMGVEFDPLEFLNFVTSGVVEVTSGEGLGLILGPLVETIFPKNEKDIWEELEPRIQGLLDERFTKERLEVLKGKLQGFDNNLRSLQQAINVLNGKGRTVAMAQENPGDIKQHQEEVRTKLNVVLELIHNTNEMFKQDEYAAASLPYYVQLGNIHICLLRDLVDHGKDWGYTDAQVKDYGAELQTQIKEYSNQANETFNKGLEKVKKQAEEEGEKKQKKADEFNDNWSAEIKQGGGGGKQYSKAGGPVWDKVNKYVRTMTLSALDFVPQWMQMDPVKYPMSTHLGKTRQVFSDVHDSTGVYSSIEYHSYQDLLKAYDSGYPGELTSVTVKEWSAGQSSGIGELKASYAGPSYDYGRDFTSKYASTKDLGTSTFSEDHPLTKNNFPDTLTKVSDPKQIPAGHKVSKITAYEDTRAFVTAYIPEETRATTKVDGSQIVGIPAEKTSHSTYSPTEEYINGAVAKLSEKAGDTLDLVVDSSKDQKYKVRYRVATKDAANLGLKLKATGQNDFSDIGKTALPNTGEKYKDDKQLGITGLQGTYALVDGPEVTLKKGENTFQITNIDGKTIALDRIELVPEKTPGQGNPGWDADKKHYYNQDGSMAISWQQIDGKWYYFRLVDGTKTTGCIDGTMAMDGKRVKLYFDGNGALIRLLDRGKTVTDFDTLEDGVESIMVE</sequence>
<dbReference type="AlphaFoldDB" id="A0A9W5PWA5"/>
<dbReference type="Gene3D" id="1.20.190.10">
    <property type="entry name" value="Pesticidal crystal protein, N-terminal domain"/>
    <property type="match status" value="1"/>
</dbReference>
<keyword evidence="6" id="KW-0175">Coiled coil</keyword>
<keyword evidence="8" id="KW-0732">Signal</keyword>
<accession>A0A9W5PWA5</accession>
<dbReference type="Pfam" id="PF03944">
    <property type="entry name" value="Endotoxin_C"/>
    <property type="match status" value="1"/>
</dbReference>
<keyword evidence="2" id="KW-0800">Toxin</keyword>
<feature type="chain" id="PRO_5040942021" description="Crystaline entomocidal protoxin" evidence="8">
    <location>
        <begin position="32"/>
        <end position="769"/>
    </location>
</feature>
<evidence type="ECO:0000256" key="4">
    <source>
        <dbReference type="ARBA" id="ARBA00023026"/>
    </source>
</evidence>
<evidence type="ECO:0000259" key="10">
    <source>
        <dbReference type="Pfam" id="PF03945"/>
    </source>
</evidence>
<dbReference type="Pfam" id="PF03945">
    <property type="entry name" value="Endotoxin_N"/>
    <property type="match status" value="1"/>
</dbReference>
<dbReference type="SUPFAM" id="SSF49785">
    <property type="entry name" value="Galactose-binding domain-like"/>
    <property type="match status" value="1"/>
</dbReference>
<feature type="coiled-coil region" evidence="6">
    <location>
        <begin position="166"/>
        <end position="193"/>
    </location>
</feature>
<name>A0A9W5PWA5_BACCE</name>
<dbReference type="InterPro" id="IPR008979">
    <property type="entry name" value="Galactose-bd-like_sf"/>
</dbReference>
<feature type="region of interest" description="Disordered" evidence="7">
    <location>
        <begin position="470"/>
        <end position="492"/>
    </location>
</feature>
<dbReference type="PANTHER" id="PTHR37003">
    <property type="entry name" value="ENDOTOXIN_N DOMAIN-CONTAINING PROTEIN-RELATED"/>
    <property type="match status" value="1"/>
</dbReference>
<dbReference type="GO" id="GO:0090729">
    <property type="term" value="F:toxin activity"/>
    <property type="evidence" value="ECO:0007669"/>
    <property type="project" value="UniProtKB-KW"/>
</dbReference>
<dbReference type="SUPFAM" id="SSF69360">
    <property type="entry name" value="Cell wall binding repeat"/>
    <property type="match status" value="1"/>
</dbReference>
<feature type="domain" description="Pesticidal crystal protein" evidence="10">
    <location>
        <begin position="133"/>
        <end position="312"/>
    </location>
</feature>
<evidence type="ECO:0000313" key="12">
    <source>
        <dbReference type="Proteomes" id="UP000014018"/>
    </source>
</evidence>
<dbReference type="EMBL" id="AHFB01000013">
    <property type="protein sequence ID" value="EOO40707.1"/>
    <property type="molecule type" value="Genomic_DNA"/>
</dbReference>
<evidence type="ECO:0000256" key="2">
    <source>
        <dbReference type="ARBA" id="ARBA00022656"/>
    </source>
</evidence>
<dbReference type="InterPro" id="IPR005638">
    <property type="entry name" value="Pest_crys_dom-III"/>
</dbReference>
<comment type="similarity">
    <text evidence="1">Belongs to the delta endotoxin family.</text>
</comment>
<dbReference type="Gene3D" id="2.60.120.260">
    <property type="entry name" value="Galactose-binding domain-like"/>
    <property type="match status" value="1"/>
</dbReference>
<keyword evidence="3" id="KW-0749">Sporulation</keyword>
<feature type="compositionally biased region" description="Polar residues" evidence="7">
    <location>
        <begin position="477"/>
        <end position="487"/>
    </location>
</feature>
<dbReference type="GO" id="GO:0030435">
    <property type="term" value="P:sporulation resulting in formation of a cellular spore"/>
    <property type="evidence" value="ECO:0007669"/>
    <property type="project" value="UniProtKB-KW"/>
</dbReference>
<feature type="coiled-coil region" evidence="6">
    <location>
        <begin position="296"/>
        <end position="323"/>
    </location>
</feature>
<feature type="signal peptide" evidence="8">
    <location>
        <begin position="1"/>
        <end position="31"/>
    </location>
</feature>
<evidence type="ECO:0000259" key="9">
    <source>
        <dbReference type="Pfam" id="PF03944"/>
    </source>
</evidence>